<accession>A0A934K1E3</accession>
<feature type="binding site" evidence="2">
    <location>
        <position position="60"/>
    </location>
    <ligand>
        <name>substrate</name>
    </ligand>
</feature>
<dbReference type="CDD" id="cd07067">
    <property type="entry name" value="HP_PGM_like"/>
    <property type="match status" value="1"/>
</dbReference>
<feature type="active site" description="Proton donor/acceptor" evidence="1">
    <location>
        <position position="82"/>
    </location>
</feature>
<dbReference type="EMBL" id="JAEKNR010000039">
    <property type="protein sequence ID" value="MBJ7597119.1"/>
    <property type="molecule type" value="Genomic_DNA"/>
</dbReference>
<name>A0A934K1E3_9BACT</name>
<dbReference type="SUPFAM" id="SSF53254">
    <property type="entry name" value="Phosphoglycerate mutase-like"/>
    <property type="match status" value="1"/>
</dbReference>
<dbReference type="InterPro" id="IPR050275">
    <property type="entry name" value="PGM_Phosphatase"/>
</dbReference>
<dbReference type="InterPro" id="IPR013078">
    <property type="entry name" value="His_Pase_superF_clade-1"/>
</dbReference>
<dbReference type="PANTHER" id="PTHR48100">
    <property type="entry name" value="BROAD-SPECIFICITY PHOSPHATASE YOR283W-RELATED"/>
    <property type="match status" value="1"/>
</dbReference>
<dbReference type="Proteomes" id="UP000612893">
    <property type="component" value="Unassembled WGS sequence"/>
</dbReference>
<proteinExistence type="predicted"/>
<dbReference type="SMART" id="SM00855">
    <property type="entry name" value="PGAM"/>
    <property type="match status" value="1"/>
</dbReference>
<feature type="binding site" evidence="2">
    <location>
        <begin position="82"/>
        <end position="85"/>
    </location>
    <ligand>
        <name>substrate</name>
    </ligand>
</feature>
<gene>
    <name evidence="3" type="ORF">JF922_03400</name>
</gene>
<dbReference type="Gene3D" id="3.40.50.1240">
    <property type="entry name" value="Phosphoglycerate mutase-like"/>
    <property type="match status" value="1"/>
</dbReference>
<dbReference type="AlphaFoldDB" id="A0A934K1E3"/>
<sequence>MGRNHVFLIRHGETEWSKSGQHTGGTNLPLTEAGMEQGRLLTDRLKGIEFATVLTSPLQRAMETCRQADLLHRAEVLDELREWDYGAYEGLTTPEIWRQRADWSIWMHGAPQGESPEQVAERADRVLERARTADGDVALFSHGHMLRAVGARWLGLPVAAGQHLMLSTASVSVLGYERETPVIRLWNGRAHLSQFT</sequence>
<dbReference type="PANTHER" id="PTHR48100:SF15">
    <property type="entry name" value="SEDOHEPTULOSE 1,7-BISPHOSPHATASE"/>
    <property type="match status" value="1"/>
</dbReference>
<dbReference type="RefSeq" id="WP_338199101.1">
    <property type="nucleotide sequence ID" value="NZ_JAEKNR010000039.1"/>
</dbReference>
<dbReference type="Pfam" id="PF00300">
    <property type="entry name" value="His_Phos_1"/>
    <property type="match status" value="1"/>
</dbReference>
<comment type="caution">
    <text evidence="3">The sequence shown here is derived from an EMBL/GenBank/DDBJ whole genome shotgun (WGS) entry which is preliminary data.</text>
</comment>
<evidence type="ECO:0000256" key="1">
    <source>
        <dbReference type="PIRSR" id="PIRSR613078-1"/>
    </source>
</evidence>
<evidence type="ECO:0000313" key="4">
    <source>
        <dbReference type="Proteomes" id="UP000612893"/>
    </source>
</evidence>
<dbReference type="InterPro" id="IPR029033">
    <property type="entry name" value="His_PPase_superfam"/>
</dbReference>
<keyword evidence="4" id="KW-1185">Reference proteome</keyword>
<evidence type="ECO:0000256" key="2">
    <source>
        <dbReference type="PIRSR" id="PIRSR613078-2"/>
    </source>
</evidence>
<reference evidence="3" key="1">
    <citation type="submission" date="2020-10" db="EMBL/GenBank/DDBJ databases">
        <title>Ca. Dormibacterota MAGs.</title>
        <authorList>
            <person name="Montgomery K."/>
        </authorList>
    </citation>
    <scope>NUCLEOTIDE SEQUENCE [LARGE SCALE GENOMIC DNA]</scope>
    <source>
        <strain evidence="3">SC8812_S17_10</strain>
    </source>
</reference>
<protein>
    <submittedName>
        <fullName evidence="3">Histidine phosphatase family protein</fullName>
    </submittedName>
</protein>
<feature type="binding site" evidence="2">
    <location>
        <begin position="23"/>
        <end position="24"/>
    </location>
    <ligand>
        <name>substrate</name>
    </ligand>
</feature>
<evidence type="ECO:0000313" key="3">
    <source>
        <dbReference type="EMBL" id="MBJ7597119.1"/>
    </source>
</evidence>
<feature type="active site" description="Tele-phosphohistidine intermediate" evidence="1">
    <location>
        <position position="11"/>
    </location>
</feature>
<organism evidence="3 4">
    <name type="scientific">Candidatus Nephthysia bennettiae</name>
    <dbReference type="NCBI Taxonomy" id="3127016"/>
    <lineage>
        <taxon>Bacteria</taxon>
        <taxon>Bacillati</taxon>
        <taxon>Candidatus Dormiibacterota</taxon>
        <taxon>Candidatus Dormibacteria</taxon>
        <taxon>Candidatus Dormibacterales</taxon>
        <taxon>Candidatus Dormibacteraceae</taxon>
        <taxon>Candidatus Nephthysia</taxon>
    </lineage>
</organism>